<comment type="caution">
    <text evidence="2">The sequence shown here is derived from an EMBL/GenBank/DDBJ whole genome shotgun (WGS) entry which is preliminary data.</text>
</comment>
<dbReference type="EMBL" id="AGNL01046729">
    <property type="protein sequence ID" value="EJK47682.1"/>
    <property type="molecule type" value="Genomic_DNA"/>
</dbReference>
<evidence type="ECO:0000313" key="2">
    <source>
        <dbReference type="EMBL" id="EJK47682.1"/>
    </source>
</evidence>
<proteinExistence type="predicted"/>
<reference evidence="2 3" key="1">
    <citation type="journal article" date="2012" name="Genome Biol.">
        <title>Genome and low-iron response of an oceanic diatom adapted to chronic iron limitation.</title>
        <authorList>
            <person name="Lommer M."/>
            <person name="Specht M."/>
            <person name="Roy A.S."/>
            <person name="Kraemer L."/>
            <person name="Andreson R."/>
            <person name="Gutowska M.A."/>
            <person name="Wolf J."/>
            <person name="Bergner S.V."/>
            <person name="Schilhabel M.B."/>
            <person name="Klostermeier U.C."/>
            <person name="Beiko R.G."/>
            <person name="Rosenstiel P."/>
            <person name="Hippler M."/>
            <person name="Laroche J."/>
        </authorList>
    </citation>
    <scope>NUCLEOTIDE SEQUENCE [LARGE SCALE GENOMIC DNA]</scope>
    <source>
        <strain evidence="2 3">CCMP1005</strain>
    </source>
</reference>
<dbReference type="AlphaFoldDB" id="K0RLX3"/>
<evidence type="ECO:0000256" key="1">
    <source>
        <dbReference type="SAM" id="MobiDB-lite"/>
    </source>
</evidence>
<dbReference type="Proteomes" id="UP000266841">
    <property type="component" value="Unassembled WGS sequence"/>
</dbReference>
<feature type="region of interest" description="Disordered" evidence="1">
    <location>
        <begin position="1"/>
        <end position="56"/>
    </location>
</feature>
<feature type="compositionally biased region" description="Low complexity" evidence="1">
    <location>
        <begin position="45"/>
        <end position="56"/>
    </location>
</feature>
<keyword evidence="3" id="KW-1185">Reference proteome</keyword>
<organism evidence="2 3">
    <name type="scientific">Thalassiosira oceanica</name>
    <name type="common">Marine diatom</name>
    <dbReference type="NCBI Taxonomy" id="159749"/>
    <lineage>
        <taxon>Eukaryota</taxon>
        <taxon>Sar</taxon>
        <taxon>Stramenopiles</taxon>
        <taxon>Ochrophyta</taxon>
        <taxon>Bacillariophyta</taxon>
        <taxon>Coscinodiscophyceae</taxon>
        <taxon>Thalassiosirophycidae</taxon>
        <taxon>Thalassiosirales</taxon>
        <taxon>Thalassiosiraceae</taxon>
        <taxon>Thalassiosira</taxon>
    </lineage>
</organism>
<evidence type="ECO:0000313" key="3">
    <source>
        <dbReference type="Proteomes" id="UP000266841"/>
    </source>
</evidence>
<accession>K0RLX3</accession>
<protein>
    <submittedName>
        <fullName evidence="2">Uncharacterized protein</fullName>
    </submittedName>
</protein>
<gene>
    <name evidence="2" type="ORF">THAOC_33585</name>
</gene>
<name>K0RLX3_THAOC</name>
<sequence>MVPTADRSGAPIVAGGTASPSNASHDYPPSPAASHSEHNHPLRPTPSRCSQQPCCPPAQHALQLSRLLFERLDATDHGSTISRRVLSNALARDARLQAYLPPHRTIPPVIRPSPAS</sequence>